<dbReference type="EMBL" id="CAJVAF010000104">
    <property type="protein sequence ID" value="CAG7590532.1"/>
    <property type="molecule type" value="Genomic_DNA"/>
</dbReference>
<dbReference type="AlphaFoldDB" id="A0A8S4C0J4"/>
<dbReference type="InterPro" id="IPR019632">
    <property type="entry name" value="DUF2497"/>
</dbReference>
<dbReference type="Proteomes" id="UP000837675">
    <property type="component" value="Unassembled WGS sequence"/>
</dbReference>
<proteinExistence type="predicted"/>
<dbReference type="Pfam" id="PF10691">
    <property type="entry name" value="DUF2497"/>
    <property type="match status" value="1"/>
</dbReference>
<gene>
    <name evidence="1" type="ORF">MHYMCMPASI_00327</name>
</gene>
<accession>A0A8S4C0J4</accession>
<evidence type="ECO:0000313" key="1">
    <source>
        <dbReference type="EMBL" id="CAG7590532.1"/>
    </source>
</evidence>
<organism evidence="1 2">
    <name type="scientific">Hyalomma marginatum</name>
    <dbReference type="NCBI Taxonomy" id="34627"/>
    <lineage>
        <taxon>Eukaryota</taxon>
        <taxon>Metazoa</taxon>
        <taxon>Ecdysozoa</taxon>
        <taxon>Arthropoda</taxon>
        <taxon>Chelicerata</taxon>
        <taxon>Arachnida</taxon>
        <taxon>Acari</taxon>
        <taxon>Parasitiformes</taxon>
        <taxon>Ixodida</taxon>
        <taxon>Ixodoidea</taxon>
        <taxon>Ixodidae</taxon>
        <taxon>Hyalomminae</taxon>
        <taxon>Hyalomma</taxon>
    </lineage>
</organism>
<protein>
    <recommendedName>
        <fullName evidence="3">DUF2497 domain-containing protein</fullName>
    </recommendedName>
</protein>
<reference evidence="1" key="1">
    <citation type="submission" date="2021-06" db="EMBL/GenBank/DDBJ databases">
        <authorList>
            <person name="Nardi T."/>
            <person name="Nardi T."/>
        </authorList>
    </citation>
    <scope>NUCLEOTIDE SEQUENCE</scope>
</reference>
<keyword evidence="2" id="KW-1185">Reference proteome</keyword>
<sequence length="106" mass="12128">MSKSDDMYDALSDIKNLMQQNSALTSMKNNILELTNLVQENQKGAPNKKVKQALDKFQVTEGQLTSTLQEILKPYLKTWLDDNLPGIVKEVVERQIKMIMDESNKK</sequence>
<comment type="caution">
    <text evidence="1">The sequence shown here is derived from an EMBL/GenBank/DDBJ whole genome shotgun (WGS) entry which is preliminary data.</text>
</comment>
<evidence type="ECO:0008006" key="3">
    <source>
        <dbReference type="Google" id="ProtNLM"/>
    </source>
</evidence>
<name>A0A8S4C0J4_9ACAR</name>
<evidence type="ECO:0000313" key="2">
    <source>
        <dbReference type="Proteomes" id="UP000837675"/>
    </source>
</evidence>